<feature type="region of interest" description="Disordered" evidence="1">
    <location>
        <begin position="62"/>
        <end position="81"/>
    </location>
</feature>
<dbReference type="Proteomes" id="UP000824782">
    <property type="component" value="Unassembled WGS sequence"/>
</dbReference>
<organism evidence="2 3">
    <name type="scientific">Engystomops pustulosus</name>
    <name type="common">Tungara frog</name>
    <name type="synonym">Physalaemus pustulosus</name>
    <dbReference type="NCBI Taxonomy" id="76066"/>
    <lineage>
        <taxon>Eukaryota</taxon>
        <taxon>Metazoa</taxon>
        <taxon>Chordata</taxon>
        <taxon>Craniata</taxon>
        <taxon>Vertebrata</taxon>
        <taxon>Euteleostomi</taxon>
        <taxon>Amphibia</taxon>
        <taxon>Batrachia</taxon>
        <taxon>Anura</taxon>
        <taxon>Neobatrachia</taxon>
        <taxon>Hyloidea</taxon>
        <taxon>Leptodactylidae</taxon>
        <taxon>Leiuperinae</taxon>
        <taxon>Engystomops</taxon>
    </lineage>
</organism>
<accession>A0AAV6YC61</accession>
<gene>
    <name evidence="2" type="ORF">GDO81_030249</name>
</gene>
<sequence length="81" mass="9557">MLRLMRKEHSLPPGAQTATQIVERREGKKYVKYAKDLYKFVEQPKSERLQPTLWKTILDGSKGSLQDKGLLESAQERRRWQ</sequence>
<name>A0AAV6YC61_ENGPU</name>
<evidence type="ECO:0000313" key="2">
    <source>
        <dbReference type="EMBL" id="KAG8534807.1"/>
    </source>
</evidence>
<proteinExistence type="predicted"/>
<comment type="caution">
    <text evidence="2">The sequence shown here is derived from an EMBL/GenBank/DDBJ whole genome shotgun (WGS) entry which is preliminary data.</text>
</comment>
<reference evidence="2" key="1">
    <citation type="thesis" date="2020" institute="ProQuest LLC" country="789 East Eisenhower Parkway, Ann Arbor, MI, USA">
        <title>Comparative Genomics and Chromosome Evolution.</title>
        <authorList>
            <person name="Mudd A.B."/>
        </authorList>
    </citation>
    <scope>NUCLEOTIDE SEQUENCE</scope>
    <source>
        <strain evidence="2">237g6f4</strain>
        <tissue evidence="2">Blood</tissue>
    </source>
</reference>
<dbReference type="EMBL" id="WNYA01090133">
    <property type="protein sequence ID" value="KAG8534807.1"/>
    <property type="molecule type" value="Genomic_DNA"/>
</dbReference>
<dbReference type="AlphaFoldDB" id="A0AAV6YC61"/>
<evidence type="ECO:0000313" key="3">
    <source>
        <dbReference type="Proteomes" id="UP000824782"/>
    </source>
</evidence>
<evidence type="ECO:0000256" key="1">
    <source>
        <dbReference type="SAM" id="MobiDB-lite"/>
    </source>
</evidence>
<protein>
    <submittedName>
        <fullName evidence="2">Uncharacterized protein</fullName>
    </submittedName>
</protein>
<keyword evidence="3" id="KW-1185">Reference proteome</keyword>